<feature type="compositionally biased region" description="Low complexity" evidence="1">
    <location>
        <begin position="7"/>
        <end position="17"/>
    </location>
</feature>
<feature type="compositionally biased region" description="Basic residues" evidence="1">
    <location>
        <begin position="99"/>
        <end position="112"/>
    </location>
</feature>
<reference evidence="2 3" key="1">
    <citation type="submission" date="2015-03" db="EMBL/GenBank/DDBJ databases">
        <authorList>
            <consortium name="Pathogen Informatics"/>
        </authorList>
    </citation>
    <scope>NUCLEOTIDE SEQUENCE [LARGE SCALE GENOMIC DNA]</scope>
    <source>
        <strain evidence="2 3">Bir 185</strain>
    </source>
</reference>
<organism evidence="2 3">
    <name type="scientific">Mycobacterium tuberculosis</name>
    <dbReference type="NCBI Taxonomy" id="1773"/>
    <lineage>
        <taxon>Bacteria</taxon>
        <taxon>Bacillati</taxon>
        <taxon>Actinomycetota</taxon>
        <taxon>Actinomycetes</taxon>
        <taxon>Mycobacteriales</taxon>
        <taxon>Mycobacteriaceae</taxon>
        <taxon>Mycobacterium</taxon>
        <taxon>Mycobacterium tuberculosis complex</taxon>
    </lineage>
</organism>
<proteinExistence type="predicted"/>
<dbReference type="Proteomes" id="UP000050164">
    <property type="component" value="Unassembled WGS sequence"/>
</dbReference>
<evidence type="ECO:0000256" key="1">
    <source>
        <dbReference type="SAM" id="MobiDB-lite"/>
    </source>
</evidence>
<dbReference type="EMBL" id="CNFT01000985">
    <property type="protein sequence ID" value="CKS67480.1"/>
    <property type="molecule type" value="Genomic_DNA"/>
</dbReference>
<feature type="region of interest" description="Disordered" evidence="1">
    <location>
        <begin position="78"/>
        <end position="112"/>
    </location>
</feature>
<dbReference type="AlphaFoldDB" id="A0A655AA72"/>
<evidence type="ECO:0000313" key="2">
    <source>
        <dbReference type="EMBL" id="CKS67480.1"/>
    </source>
</evidence>
<protein>
    <submittedName>
        <fullName evidence="2">Uncharacterized protein</fullName>
    </submittedName>
</protein>
<gene>
    <name evidence="2" type="ORF">ERS027659_03425</name>
</gene>
<sequence length="155" mass="16983">MRGGPRCGRAPGRPNAPVEQPQHPFDHGDVRARNSMRVQGADKPLPHQYRVEIAAGPSRGQGVIAGVDKIRAYLKRRDGVTGLPQRSDQARRDRGLTAARRRRGDGHRGYPHHHSMPFCPLRPASIGCFTLVISVTRSAAATNRWGASRPVITTC</sequence>
<accession>A0A655AA72</accession>
<evidence type="ECO:0000313" key="3">
    <source>
        <dbReference type="Proteomes" id="UP000050164"/>
    </source>
</evidence>
<name>A0A655AA72_MYCTX</name>
<feature type="region of interest" description="Disordered" evidence="1">
    <location>
        <begin position="1"/>
        <end position="45"/>
    </location>
</feature>